<dbReference type="InterPro" id="IPR010982">
    <property type="entry name" value="Lambda_DNA-bd_dom_sf"/>
</dbReference>
<dbReference type="RefSeq" id="WP_180680420.1">
    <property type="nucleotide sequence ID" value="NZ_JACCKA010000095.1"/>
</dbReference>
<dbReference type="GO" id="GO:0003677">
    <property type="term" value="F:DNA binding"/>
    <property type="evidence" value="ECO:0007669"/>
    <property type="project" value="InterPro"/>
</dbReference>
<feature type="domain" description="HTH cro/C1-type" evidence="1">
    <location>
        <begin position="17"/>
        <end position="71"/>
    </location>
</feature>
<reference evidence="2 3" key="1">
    <citation type="submission" date="2020-07" db="EMBL/GenBank/DDBJ databases">
        <title>Luteimonas sp. SJ-92.</title>
        <authorList>
            <person name="Huang X.-X."/>
            <person name="Xu L."/>
            <person name="Sun J.-Q."/>
        </authorList>
    </citation>
    <scope>NUCLEOTIDE SEQUENCE [LARGE SCALE GENOMIC DNA]</scope>
    <source>
        <strain evidence="2 3">SJ-92</strain>
    </source>
</reference>
<organism evidence="2 3">
    <name type="scientific">Luteimonas salinisoli</name>
    <dbReference type="NCBI Taxonomy" id="2752307"/>
    <lineage>
        <taxon>Bacteria</taxon>
        <taxon>Pseudomonadati</taxon>
        <taxon>Pseudomonadota</taxon>
        <taxon>Gammaproteobacteria</taxon>
        <taxon>Lysobacterales</taxon>
        <taxon>Lysobacteraceae</taxon>
        <taxon>Luteimonas</taxon>
    </lineage>
</organism>
<protein>
    <submittedName>
        <fullName evidence="2">Helix-turn-helix transcriptional regulator</fullName>
    </submittedName>
</protein>
<dbReference type="Proteomes" id="UP000578091">
    <property type="component" value="Unassembled WGS sequence"/>
</dbReference>
<dbReference type="SUPFAM" id="SSF47413">
    <property type="entry name" value="lambda repressor-like DNA-binding domains"/>
    <property type="match status" value="1"/>
</dbReference>
<evidence type="ECO:0000313" key="3">
    <source>
        <dbReference type="Proteomes" id="UP000578091"/>
    </source>
</evidence>
<gene>
    <name evidence="2" type="ORF">H0E84_19970</name>
</gene>
<accession>A0A853JGY7</accession>
<sequence length="91" mass="10124">MPAFTHRPEYRALIGALREARLKAGLTQIDVAEALKTTQTFVSKVERGERRIDVIEFADFCHAIGIDPGALLHEVIGARPRARSRSRDPVS</sequence>
<evidence type="ECO:0000313" key="2">
    <source>
        <dbReference type="EMBL" id="NZA28656.1"/>
    </source>
</evidence>
<name>A0A853JGY7_9GAMM</name>
<dbReference type="PROSITE" id="PS50943">
    <property type="entry name" value="HTH_CROC1"/>
    <property type="match status" value="1"/>
</dbReference>
<keyword evidence="3" id="KW-1185">Reference proteome</keyword>
<dbReference type="Gene3D" id="1.10.260.40">
    <property type="entry name" value="lambda repressor-like DNA-binding domains"/>
    <property type="match status" value="1"/>
</dbReference>
<dbReference type="CDD" id="cd00093">
    <property type="entry name" value="HTH_XRE"/>
    <property type="match status" value="1"/>
</dbReference>
<proteinExistence type="predicted"/>
<dbReference type="InterPro" id="IPR001387">
    <property type="entry name" value="Cro/C1-type_HTH"/>
</dbReference>
<dbReference type="SMART" id="SM00530">
    <property type="entry name" value="HTH_XRE"/>
    <property type="match status" value="1"/>
</dbReference>
<dbReference type="AlphaFoldDB" id="A0A853JGY7"/>
<dbReference type="Pfam" id="PF01381">
    <property type="entry name" value="HTH_3"/>
    <property type="match status" value="1"/>
</dbReference>
<comment type="caution">
    <text evidence="2">The sequence shown here is derived from an EMBL/GenBank/DDBJ whole genome shotgun (WGS) entry which is preliminary data.</text>
</comment>
<evidence type="ECO:0000259" key="1">
    <source>
        <dbReference type="PROSITE" id="PS50943"/>
    </source>
</evidence>
<dbReference type="EMBL" id="JACCKA010000095">
    <property type="protein sequence ID" value="NZA28656.1"/>
    <property type="molecule type" value="Genomic_DNA"/>
</dbReference>